<dbReference type="OrthoDB" id="10291525at2759"/>
<comment type="caution">
    <text evidence="3">The sequence shown here is derived from an EMBL/GenBank/DDBJ whole genome shotgun (WGS) entry which is preliminary data.</text>
</comment>
<keyword evidence="4" id="KW-1185">Reference proteome</keyword>
<sequence length="90" mass="9636">MRTLLVISVALFLVVACMQVDAIPKPVPIPEDPTRGKSKGTAAISGRRLLNDDDDSDIKNTANGESTTDSPTGGENHRYIINAHPNPPSR</sequence>
<dbReference type="PROSITE" id="PS51257">
    <property type="entry name" value="PROKAR_LIPOPROTEIN"/>
    <property type="match status" value="1"/>
</dbReference>
<name>A0A2P5F5U1_TREOI</name>
<dbReference type="AlphaFoldDB" id="A0A2P5F5U1"/>
<dbReference type="EMBL" id="JXTC01000060">
    <property type="protein sequence ID" value="PON93163.1"/>
    <property type="molecule type" value="Genomic_DNA"/>
</dbReference>
<feature type="region of interest" description="Disordered" evidence="1">
    <location>
        <begin position="24"/>
        <end position="90"/>
    </location>
</feature>
<organism evidence="3 4">
    <name type="scientific">Trema orientale</name>
    <name type="common">Charcoal tree</name>
    <name type="synonym">Celtis orientalis</name>
    <dbReference type="NCBI Taxonomy" id="63057"/>
    <lineage>
        <taxon>Eukaryota</taxon>
        <taxon>Viridiplantae</taxon>
        <taxon>Streptophyta</taxon>
        <taxon>Embryophyta</taxon>
        <taxon>Tracheophyta</taxon>
        <taxon>Spermatophyta</taxon>
        <taxon>Magnoliopsida</taxon>
        <taxon>eudicotyledons</taxon>
        <taxon>Gunneridae</taxon>
        <taxon>Pentapetalae</taxon>
        <taxon>rosids</taxon>
        <taxon>fabids</taxon>
        <taxon>Rosales</taxon>
        <taxon>Cannabaceae</taxon>
        <taxon>Trema</taxon>
    </lineage>
</organism>
<evidence type="ECO:0000313" key="3">
    <source>
        <dbReference type="EMBL" id="PON93163.1"/>
    </source>
</evidence>
<protein>
    <recommendedName>
        <fullName evidence="5">Transmembrane protein</fullName>
    </recommendedName>
</protein>
<dbReference type="InParanoid" id="A0A2P5F5U1"/>
<evidence type="ECO:0000313" key="4">
    <source>
        <dbReference type="Proteomes" id="UP000237000"/>
    </source>
</evidence>
<evidence type="ECO:0008006" key="5">
    <source>
        <dbReference type="Google" id="ProtNLM"/>
    </source>
</evidence>
<feature type="compositionally biased region" description="Polar residues" evidence="1">
    <location>
        <begin position="59"/>
        <end position="73"/>
    </location>
</feature>
<dbReference type="Proteomes" id="UP000237000">
    <property type="component" value="Unassembled WGS sequence"/>
</dbReference>
<gene>
    <name evidence="3" type="ORF">TorRG33x02_110690</name>
</gene>
<proteinExistence type="predicted"/>
<feature type="signal peptide" evidence="2">
    <location>
        <begin position="1"/>
        <end position="22"/>
    </location>
</feature>
<reference evidence="4" key="1">
    <citation type="submission" date="2016-06" db="EMBL/GenBank/DDBJ databases">
        <title>Parallel loss of symbiosis genes in relatives of nitrogen-fixing non-legume Parasponia.</title>
        <authorList>
            <person name="Van Velzen R."/>
            <person name="Holmer R."/>
            <person name="Bu F."/>
            <person name="Rutten L."/>
            <person name="Van Zeijl A."/>
            <person name="Liu W."/>
            <person name="Santuari L."/>
            <person name="Cao Q."/>
            <person name="Sharma T."/>
            <person name="Shen D."/>
            <person name="Roswanjaya Y."/>
            <person name="Wardhani T."/>
            <person name="Kalhor M.S."/>
            <person name="Jansen J."/>
            <person name="Van den Hoogen J."/>
            <person name="Gungor B."/>
            <person name="Hartog M."/>
            <person name="Hontelez J."/>
            <person name="Verver J."/>
            <person name="Yang W.-C."/>
            <person name="Schijlen E."/>
            <person name="Repin R."/>
            <person name="Schilthuizen M."/>
            <person name="Schranz E."/>
            <person name="Heidstra R."/>
            <person name="Miyata K."/>
            <person name="Fedorova E."/>
            <person name="Kohlen W."/>
            <person name="Bisseling T."/>
            <person name="Smit S."/>
            <person name="Geurts R."/>
        </authorList>
    </citation>
    <scope>NUCLEOTIDE SEQUENCE [LARGE SCALE GENOMIC DNA]</scope>
    <source>
        <strain evidence="4">cv. RG33-2</strain>
    </source>
</reference>
<accession>A0A2P5F5U1</accession>
<feature type="chain" id="PRO_5015127166" description="Transmembrane protein" evidence="2">
    <location>
        <begin position="23"/>
        <end position="90"/>
    </location>
</feature>
<evidence type="ECO:0000256" key="2">
    <source>
        <dbReference type="SAM" id="SignalP"/>
    </source>
</evidence>
<keyword evidence="2" id="KW-0732">Signal</keyword>
<evidence type="ECO:0000256" key="1">
    <source>
        <dbReference type="SAM" id="MobiDB-lite"/>
    </source>
</evidence>